<gene>
    <name evidence="2" type="ORF">PA7_04180</name>
</gene>
<protein>
    <submittedName>
        <fullName evidence="2">Uncharacterized protein</fullName>
    </submittedName>
</protein>
<dbReference type="EMBL" id="BJVI01000002">
    <property type="protein sequence ID" value="GEL16581.1"/>
    <property type="molecule type" value="Genomic_DNA"/>
</dbReference>
<evidence type="ECO:0000313" key="2">
    <source>
        <dbReference type="EMBL" id="GEL16581.1"/>
    </source>
</evidence>
<evidence type="ECO:0000313" key="3">
    <source>
        <dbReference type="Proteomes" id="UP000321328"/>
    </source>
</evidence>
<dbReference type="AlphaFoldDB" id="A0A511CVK2"/>
<feature type="region of interest" description="Disordered" evidence="1">
    <location>
        <begin position="50"/>
        <end position="79"/>
    </location>
</feature>
<reference evidence="2 3" key="1">
    <citation type="submission" date="2019-07" db="EMBL/GenBank/DDBJ databases">
        <title>Whole genome shotgun sequence of Pseudonocardia asaccharolytica NBRC 16224.</title>
        <authorList>
            <person name="Hosoyama A."/>
            <person name="Uohara A."/>
            <person name="Ohji S."/>
            <person name="Ichikawa N."/>
        </authorList>
    </citation>
    <scope>NUCLEOTIDE SEQUENCE [LARGE SCALE GENOMIC DNA]</scope>
    <source>
        <strain evidence="2 3">NBRC 16224</strain>
    </source>
</reference>
<feature type="compositionally biased region" description="Basic and acidic residues" evidence="1">
    <location>
        <begin position="51"/>
        <end position="61"/>
    </location>
</feature>
<comment type="caution">
    <text evidence="2">The sequence shown here is derived from an EMBL/GenBank/DDBJ whole genome shotgun (WGS) entry which is preliminary data.</text>
</comment>
<keyword evidence="3" id="KW-1185">Reference proteome</keyword>
<organism evidence="2 3">
    <name type="scientific">Pseudonocardia asaccharolytica DSM 44247 = NBRC 16224</name>
    <dbReference type="NCBI Taxonomy" id="1123024"/>
    <lineage>
        <taxon>Bacteria</taxon>
        <taxon>Bacillati</taxon>
        <taxon>Actinomycetota</taxon>
        <taxon>Actinomycetes</taxon>
        <taxon>Pseudonocardiales</taxon>
        <taxon>Pseudonocardiaceae</taxon>
        <taxon>Pseudonocardia</taxon>
    </lineage>
</organism>
<proteinExistence type="predicted"/>
<name>A0A511CVK2_9PSEU</name>
<evidence type="ECO:0000256" key="1">
    <source>
        <dbReference type="SAM" id="MobiDB-lite"/>
    </source>
</evidence>
<accession>A0A511CVK2</accession>
<sequence>MFGNVRLGPLEMHVVRGRGGYLAGHHGDEQIAHGLRNGDLGGFVQIVSESTHGRQERRNHGADTVPSIEPHGCRRGQIGGRQRDQALREQADHVFEVVVGHEGERTAAVVEHELAGPDDRLPAVLGDECAAAAGQCDLVVVLVRAADQAGGALEAVSARTDPAKPDVTDRTGDDLPVHPITVGRHDVEGHELVAYCGAPEVQSFPTSDRRDVDGGGCHGTLHVSCGDGIQRENLT</sequence>
<dbReference type="Proteomes" id="UP000321328">
    <property type="component" value="Unassembled WGS sequence"/>
</dbReference>